<reference evidence="2 3" key="1">
    <citation type="journal article" date="2014" name="Syst. Appl. Microbiol.">
        <title>Evidence for the existence of two new members of the family Chlamydiaceae and proposal of Chlamydia avium sp. nov. and Chlamydia gallinacea sp. nov.</title>
        <authorList>
            <person name="Sachse K."/>
            <person name="Laroucau K."/>
            <person name="Riege K."/>
            <person name="Wehner S."/>
            <person name="Dilcher M."/>
            <person name="Creasy H.H."/>
            <person name="Weidmann M."/>
            <person name="Myers G."/>
            <person name="Vorimore F."/>
            <person name="Vicari N."/>
            <person name="Magnino S."/>
            <person name="Liebler-Tenorio E."/>
            <person name="Ruettger A."/>
            <person name="Bavoil P.M."/>
            <person name="Hufert F.T."/>
            <person name="Rossello-Mora R."/>
            <person name="Marz M."/>
        </authorList>
    </citation>
    <scope>NUCLEOTIDE SEQUENCE [LARGE SCALE GENOMIC DNA]</scope>
    <source>
        <strain evidence="2 3">08-1274/3</strain>
    </source>
</reference>
<dbReference type="GO" id="GO:0016874">
    <property type="term" value="F:ligase activity"/>
    <property type="evidence" value="ECO:0007669"/>
    <property type="project" value="UniProtKB-KW"/>
</dbReference>
<keyword evidence="2" id="KW-0436">Ligase</keyword>
<evidence type="ECO:0000259" key="1">
    <source>
        <dbReference type="PROSITE" id="PS51733"/>
    </source>
</evidence>
<dbReference type="Pfam" id="PF21948">
    <property type="entry name" value="LplA-B_cat"/>
    <property type="match status" value="1"/>
</dbReference>
<dbReference type="GeneID" id="81478181"/>
<dbReference type="InterPro" id="IPR053264">
    <property type="entry name" value="Lipoate-ligase_2_inactive"/>
</dbReference>
<protein>
    <submittedName>
        <fullName evidence="2">Lipoate--protein ligase</fullName>
    </submittedName>
</protein>
<dbReference type="eggNOG" id="COG0095">
    <property type="taxonomic scope" value="Bacteria"/>
</dbReference>
<gene>
    <name evidence="2" type="ORF">M787_002535</name>
</gene>
<proteinExistence type="predicted"/>
<organism evidence="2 3">
    <name type="scientific">Chlamydia gallinacea 08-1274/3</name>
    <dbReference type="NCBI Taxonomy" id="1143323"/>
    <lineage>
        <taxon>Bacteria</taxon>
        <taxon>Pseudomonadati</taxon>
        <taxon>Chlamydiota</taxon>
        <taxon>Chlamydiia</taxon>
        <taxon>Chlamydiales</taxon>
        <taxon>Chlamydiaceae</taxon>
        <taxon>Chlamydia/Chlamydophila group</taxon>
        <taxon>Chlamydia</taxon>
    </lineage>
</organism>
<dbReference type="EMBL" id="CP015840">
    <property type="protein sequence ID" value="ANG66192.1"/>
    <property type="molecule type" value="Genomic_DNA"/>
</dbReference>
<dbReference type="STRING" id="1143323.M787_002535"/>
<name>A0A173DZ40_9CHLA</name>
<dbReference type="OrthoDB" id="9788148at2"/>
<evidence type="ECO:0000313" key="3">
    <source>
        <dbReference type="Proteomes" id="UP000019147"/>
    </source>
</evidence>
<evidence type="ECO:0000313" key="2">
    <source>
        <dbReference type="EMBL" id="ANG66192.1"/>
    </source>
</evidence>
<dbReference type="CDD" id="cd16443">
    <property type="entry name" value="LplA"/>
    <property type="match status" value="1"/>
</dbReference>
<dbReference type="PROSITE" id="PS51733">
    <property type="entry name" value="BPL_LPL_CATALYTIC"/>
    <property type="match status" value="1"/>
</dbReference>
<dbReference type="Proteomes" id="UP000019147">
    <property type="component" value="Chromosome"/>
</dbReference>
<dbReference type="RefSeq" id="WP_021828893.1">
    <property type="nucleotide sequence ID" value="NZ_CP015840.1"/>
</dbReference>
<feature type="domain" description="BPL/LPL catalytic" evidence="1">
    <location>
        <begin position="30"/>
        <end position="214"/>
    </location>
</feature>
<sequence>MFTIKNCNFLHLSGTPIFTQLQLEEALLRNCTENICLINMNVAEAVVLGISRSPSEDLYLSVLQADNIPIIRRYSGGGTVFIDKDSILVTWIMNSSKPMISSQDLMLWTYQIYAPIFPETFAINENDYTLGDKKIAGNAQYIQRFRWVHHSTFLWDMDINKLSRYLPTPQKQPSYRKQRKHQDFLTTIRPWFPSKEDFINQLKASASRLFSWKDFSNQEAQQYLDKPHRKSTTLL</sequence>
<dbReference type="PANTHER" id="PTHR43506:SF1">
    <property type="entry name" value="BPL_LPL CATALYTIC DOMAIN-CONTAINING PROTEIN"/>
    <property type="match status" value="1"/>
</dbReference>
<dbReference type="InterPro" id="IPR004143">
    <property type="entry name" value="BPL_LPL_catalytic"/>
</dbReference>
<dbReference type="AlphaFoldDB" id="A0A173DZ40"/>
<accession>A0A173DZ40</accession>
<dbReference type="PANTHER" id="PTHR43506">
    <property type="entry name" value="BIOTIN/LIPOATE A/B PROTEIN LIGASE FAMILY"/>
    <property type="match status" value="1"/>
</dbReference>
<dbReference type="SUPFAM" id="SSF55681">
    <property type="entry name" value="Class II aaRS and biotin synthetases"/>
    <property type="match status" value="1"/>
</dbReference>
<dbReference type="InterPro" id="IPR045864">
    <property type="entry name" value="aa-tRNA-synth_II/BPL/LPL"/>
</dbReference>
<dbReference type="Gene3D" id="3.30.930.10">
    <property type="entry name" value="Bira Bifunctional Protein, Domain 2"/>
    <property type="match status" value="1"/>
</dbReference>
<dbReference type="KEGG" id="cgz:M787_002535"/>